<reference evidence="8 9" key="1">
    <citation type="submission" date="2019-02" db="EMBL/GenBank/DDBJ databases">
        <title>Deep-cultivation of Planctomycetes and their phenomic and genomic characterization uncovers novel biology.</title>
        <authorList>
            <person name="Wiegand S."/>
            <person name="Jogler M."/>
            <person name="Boedeker C."/>
            <person name="Pinto D."/>
            <person name="Vollmers J."/>
            <person name="Rivas-Marin E."/>
            <person name="Kohn T."/>
            <person name="Peeters S.H."/>
            <person name="Heuer A."/>
            <person name="Rast P."/>
            <person name="Oberbeckmann S."/>
            <person name="Bunk B."/>
            <person name="Jeske O."/>
            <person name="Meyerdierks A."/>
            <person name="Storesund J.E."/>
            <person name="Kallscheuer N."/>
            <person name="Luecker S."/>
            <person name="Lage O.M."/>
            <person name="Pohl T."/>
            <person name="Merkel B.J."/>
            <person name="Hornburger P."/>
            <person name="Mueller R.-W."/>
            <person name="Bruemmer F."/>
            <person name="Labrenz M."/>
            <person name="Spormann A.M."/>
            <person name="Op den Camp H."/>
            <person name="Overmann J."/>
            <person name="Amann R."/>
            <person name="Jetten M.S.M."/>
            <person name="Mascher T."/>
            <person name="Medema M.H."/>
            <person name="Devos D.P."/>
            <person name="Kaster A.-K."/>
            <person name="Ovreas L."/>
            <person name="Rohde M."/>
            <person name="Galperin M.Y."/>
            <person name="Jogler C."/>
        </authorList>
    </citation>
    <scope>NUCLEOTIDE SEQUENCE [LARGE SCALE GENOMIC DNA]</scope>
    <source>
        <strain evidence="8 9">Pan216</strain>
    </source>
</reference>
<evidence type="ECO:0000256" key="4">
    <source>
        <dbReference type="ARBA" id="ARBA00022825"/>
    </source>
</evidence>
<organism evidence="8 9">
    <name type="scientific">Kolteria novifilia</name>
    <dbReference type="NCBI Taxonomy" id="2527975"/>
    <lineage>
        <taxon>Bacteria</taxon>
        <taxon>Pseudomonadati</taxon>
        <taxon>Planctomycetota</taxon>
        <taxon>Planctomycetia</taxon>
        <taxon>Kolteriales</taxon>
        <taxon>Kolteriaceae</taxon>
        <taxon>Kolteria</taxon>
    </lineage>
</organism>
<dbReference type="Gene3D" id="2.30.42.10">
    <property type="match status" value="1"/>
</dbReference>
<dbReference type="GO" id="GO:0030288">
    <property type="term" value="C:outer membrane-bounded periplasmic space"/>
    <property type="evidence" value="ECO:0007669"/>
    <property type="project" value="TreeGrafter"/>
</dbReference>
<dbReference type="NCBIfam" id="TIGR00225">
    <property type="entry name" value="prc"/>
    <property type="match status" value="1"/>
</dbReference>
<dbReference type="EC" id="3.4.21.-" evidence="8"/>
<dbReference type="Pfam" id="PF17820">
    <property type="entry name" value="PDZ_6"/>
    <property type="match status" value="1"/>
</dbReference>
<dbReference type="EMBL" id="CP036279">
    <property type="protein sequence ID" value="QDU63937.1"/>
    <property type="molecule type" value="Genomic_DNA"/>
</dbReference>
<dbReference type="InterPro" id="IPR005151">
    <property type="entry name" value="Tail-specific_protease"/>
</dbReference>
<dbReference type="SMART" id="SM00245">
    <property type="entry name" value="TSPc"/>
    <property type="match status" value="1"/>
</dbReference>
<accession>A0A518BAG8</accession>
<feature type="chain" id="PRO_5021988640" evidence="6">
    <location>
        <begin position="26"/>
        <end position="544"/>
    </location>
</feature>
<evidence type="ECO:0000313" key="9">
    <source>
        <dbReference type="Proteomes" id="UP000317093"/>
    </source>
</evidence>
<dbReference type="PANTHER" id="PTHR32060">
    <property type="entry name" value="TAIL-SPECIFIC PROTEASE"/>
    <property type="match status" value="1"/>
</dbReference>
<dbReference type="GO" id="GO:0006508">
    <property type="term" value="P:proteolysis"/>
    <property type="evidence" value="ECO:0007669"/>
    <property type="project" value="UniProtKB-KW"/>
</dbReference>
<evidence type="ECO:0000259" key="7">
    <source>
        <dbReference type="PROSITE" id="PS50106"/>
    </source>
</evidence>
<evidence type="ECO:0000256" key="3">
    <source>
        <dbReference type="ARBA" id="ARBA00022801"/>
    </source>
</evidence>
<protein>
    <submittedName>
        <fullName evidence="8">Putative CtpA-like serine protease</fullName>
        <ecNumber evidence="8">3.4.21.-</ecNumber>
    </submittedName>
</protein>
<keyword evidence="2 5" id="KW-0645">Protease</keyword>
<dbReference type="Gene3D" id="3.30.750.44">
    <property type="match status" value="1"/>
</dbReference>
<dbReference type="GO" id="GO:0008236">
    <property type="term" value="F:serine-type peptidase activity"/>
    <property type="evidence" value="ECO:0007669"/>
    <property type="project" value="UniProtKB-KW"/>
</dbReference>
<comment type="similarity">
    <text evidence="1 5">Belongs to the peptidase S41A family.</text>
</comment>
<dbReference type="InterPro" id="IPR041489">
    <property type="entry name" value="PDZ_6"/>
</dbReference>
<keyword evidence="3 5" id="KW-0378">Hydrolase</keyword>
<dbReference type="InterPro" id="IPR036034">
    <property type="entry name" value="PDZ_sf"/>
</dbReference>
<dbReference type="RefSeq" id="WP_419192880.1">
    <property type="nucleotide sequence ID" value="NZ_CP036279.1"/>
</dbReference>
<evidence type="ECO:0000313" key="8">
    <source>
        <dbReference type="EMBL" id="QDU63937.1"/>
    </source>
</evidence>
<feature type="domain" description="PDZ" evidence="7">
    <location>
        <begin position="229"/>
        <end position="297"/>
    </location>
</feature>
<evidence type="ECO:0000256" key="1">
    <source>
        <dbReference type="ARBA" id="ARBA00009179"/>
    </source>
</evidence>
<evidence type="ECO:0000256" key="5">
    <source>
        <dbReference type="RuleBase" id="RU004404"/>
    </source>
</evidence>
<dbReference type="CDD" id="cd07560">
    <property type="entry name" value="Peptidase_S41_CPP"/>
    <property type="match status" value="1"/>
</dbReference>
<dbReference type="CDD" id="cd06782">
    <property type="entry name" value="cpPDZ_CPP-like"/>
    <property type="match status" value="1"/>
</dbReference>
<dbReference type="InterPro" id="IPR004447">
    <property type="entry name" value="Peptidase_S41A"/>
</dbReference>
<dbReference type="Proteomes" id="UP000317093">
    <property type="component" value="Chromosome"/>
</dbReference>
<evidence type="ECO:0000256" key="6">
    <source>
        <dbReference type="SAM" id="SignalP"/>
    </source>
</evidence>
<keyword evidence="6" id="KW-0732">Signal</keyword>
<dbReference type="SUPFAM" id="SSF50156">
    <property type="entry name" value="PDZ domain-like"/>
    <property type="match status" value="1"/>
</dbReference>
<gene>
    <name evidence="8" type="ORF">Pan216_48180</name>
</gene>
<dbReference type="Gene3D" id="3.90.226.10">
    <property type="entry name" value="2-enoyl-CoA Hydratase, Chain A, domain 1"/>
    <property type="match status" value="1"/>
</dbReference>
<dbReference type="InterPro" id="IPR029045">
    <property type="entry name" value="ClpP/crotonase-like_dom_sf"/>
</dbReference>
<dbReference type="SUPFAM" id="SSF52096">
    <property type="entry name" value="ClpP/crotonase"/>
    <property type="match status" value="1"/>
</dbReference>
<dbReference type="GO" id="GO:0004175">
    <property type="term" value="F:endopeptidase activity"/>
    <property type="evidence" value="ECO:0007669"/>
    <property type="project" value="TreeGrafter"/>
</dbReference>
<dbReference type="AlphaFoldDB" id="A0A518BAG8"/>
<dbReference type="InterPro" id="IPR001478">
    <property type="entry name" value="PDZ"/>
</dbReference>
<keyword evidence="9" id="KW-1185">Reference proteome</keyword>
<dbReference type="PROSITE" id="PS50106">
    <property type="entry name" value="PDZ"/>
    <property type="match status" value="1"/>
</dbReference>
<feature type="signal peptide" evidence="6">
    <location>
        <begin position="1"/>
        <end position="25"/>
    </location>
</feature>
<dbReference type="KEGG" id="knv:Pan216_48180"/>
<name>A0A518BAG8_9BACT</name>
<evidence type="ECO:0000256" key="2">
    <source>
        <dbReference type="ARBA" id="ARBA00022670"/>
    </source>
</evidence>
<sequence precursor="true">MRFTLRLGWTLVLCVAAFLPTTARAQATSSLTAPHVKLDELLKRATSYESRHLWQQAADVYERAIRFYPDETSLRSRWRKAEQLYSLSRRYHDISYREELLTLGRERSLDLYREILSKVKSHYVDEVDLGDLVELGYTNLRVALAQPIFVEANFREGQRDNAKRLIEEFSRKRPLNIHSLDDAVAEVRAVSDRCRMWGMNRPVSVVMEFVSAASEGLDPYSAHLTPNRLRDLYAMIDGNFVGLGIEVKGCDEGLRIVSVLADSPAEEAGLKDGDTILVVDDERLAGRSAEEAANFLQGPKGSRVRLSVRDGAGQRRDLLVARREVIVHSVTNITMLDRQSGVGYVRLVSFQKLTATELDKAIADLRQSGMRSLVLDLRGNPGGLLDVAVSVANRFIDRGTLVTTRGRAWGQSWSHRARPGKTWDFPLVILIDGDSASASEILAGAIKDHQRGTIVGTRSYGKGSVQSIFPLRTVPTGLRLTTARFYSPQGEAFEQVGVDPDRIVYRDNDQLGDQIPVPREPTLTADAQLRAAHSLLAGSLSASR</sequence>
<proteinExistence type="inferred from homology"/>
<dbReference type="Pfam" id="PF03572">
    <property type="entry name" value="Peptidase_S41"/>
    <property type="match status" value="1"/>
</dbReference>
<keyword evidence="4 5" id="KW-0720">Serine protease</keyword>
<dbReference type="GO" id="GO:0007165">
    <property type="term" value="P:signal transduction"/>
    <property type="evidence" value="ECO:0007669"/>
    <property type="project" value="TreeGrafter"/>
</dbReference>
<dbReference type="SMART" id="SM00228">
    <property type="entry name" value="PDZ"/>
    <property type="match status" value="1"/>
</dbReference>
<dbReference type="PANTHER" id="PTHR32060:SF30">
    <property type="entry name" value="CARBOXY-TERMINAL PROCESSING PROTEASE CTPA"/>
    <property type="match status" value="1"/>
</dbReference>